<sequence>MVALPIYRERNAVKLALAVPLIASAPLLAACVAQTEMTAPMGDPRYIAQPLTDEIYTADPSARVWDDGRIYIYASHDVPVAEELIGTAEAFDMRDYRVLSMDRPGGAVTVHPVALDVADVPWATQQMWAPDAAYKNGTYYLYFPAKDADGVFRIGAATSPSPTGPFTPQAAPIAGSYSIDPGILADKDGEHYMYIGGIWGGQLQRWQDGRYDPAGSDTDPTPAGQPAIAPVVARMDDTMLQFAETPRPIEILDESGEPITADDLDRRFFEGAWVFRRGDTYYFTYSTGDTHYLVYATGSSPYGPFTYRGRILEPVEGWTTHHSITEIDGNWWLFYHDTQRSGLTHLRNVKMTPLTFRDDGTIVPIDPTPGD</sequence>
<evidence type="ECO:0000313" key="9">
    <source>
        <dbReference type="EMBL" id="RIV87801.1"/>
    </source>
</evidence>
<gene>
    <name evidence="9" type="ORF">D2V07_05600</name>
</gene>
<dbReference type="Proteomes" id="UP000286576">
    <property type="component" value="Unassembled WGS sequence"/>
</dbReference>
<dbReference type="GO" id="GO:0004553">
    <property type="term" value="F:hydrolase activity, hydrolyzing O-glycosyl compounds"/>
    <property type="evidence" value="ECO:0007669"/>
    <property type="project" value="InterPro"/>
</dbReference>
<dbReference type="InterPro" id="IPR052176">
    <property type="entry name" value="Glycosyl_Hydrlase_43_Enz"/>
</dbReference>
<dbReference type="PANTHER" id="PTHR43772">
    <property type="entry name" value="ENDO-1,4-BETA-XYLANASE"/>
    <property type="match status" value="1"/>
</dbReference>
<evidence type="ECO:0000256" key="4">
    <source>
        <dbReference type="ARBA" id="ARBA00023277"/>
    </source>
</evidence>
<proteinExistence type="inferred from homology"/>
<feature type="site" description="Important for catalytic activity, responsible for pKa modulation of the active site Glu and correct orientation of both the proton donor and substrate" evidence="6">
    <location>
        <position position="180"/>
    </location>
</feature>
<evidence type="ECO:0000256" key="3">
    <source>
        <dbReference type="ARBA" id="ARBA00022801"/>
    </source>
</evidence>
<evidence type="ECO:0000256" key="1">
    <source>
        <dbReference type="ARBA" id="ARBA00009865"/>
    </source>
</evidence>
<keyword evidence="3 7" id="KW-0378">Hydrolase</keyword>
<reference evidence="9 10" key="1">
    <citation type="submission" date="2018-08" db="EMBL/GenBank/DDBJ databases">
        <title>Erythrobacter zhengii sp.nov., a bacterium isolated from deep-sea sediment.</title>
        <authorList>
            <person name="Fang C."/>
            <person name="Wu Y.-H."/>
            <person name="Sun C."/>
            <person name="Wang H."/>
            <person name="Cheng H."/>
            <person name="Meng F.-X."/>
            <person name="Wang C.-S."/>
            <person name="Xu X.-W."/>
        </authorList>
    </citation>
    <scope>NUCLEOTIDE SEQUENCE [LARGE SCALE GENOMIC DNA]</scope>
    <source>
        <strain evidence="9 10">V18</strain>
    </source>
</reference>
<keyword evidence="10" id="KW-1185">Reference proteome</keyword>
<keyword evidence="2" id="KW-0858">Xylan degradation</keyword>
<comment type="caution">
    <text evidence="9">The sequence shown here is derived from an EMBL/GenBank/DDBJ whole genome shotgun (WGS) entry which is preliminary data.</text>
</comment>
<dbReference type="InterPro" id="IPR006710">
    <property type="entry name" value="Glyco_hydro_43"/>
</dbReference>
<dbReference type="SUPFAM" id="SSF75005">
    <property type="entry name" value="Arabinanase/levansucrase/invertase"/>
    <property type="match status" value="1"/>
</dbReference>
<dbReference type="EMBL" id="QXFL01000002">
    <property type="protein sequence ID" value="RIV87801.1"/>
    <property type="molecule type" value="Genomic_DNA"/>
</dbReference>
<feature type="signal peptide" evidence="8">
    <location>
        <begin position="1"/>
        <end position="29"/>
    </location>
</feature>
<keyword evidence="4" id="KW-0119">Carbohydrate metabolism</keyword>
<evidence type="ECO:0000256" key="2">
    <source>
        <dbReference type="ARBA" id="ARBA00022651"/>
    </source>
</evidence>
<keyword evidence="2" id="KW-0624">Polysaccharide degradation</keyword>
<organism evidence="9 10">
    <name type="scientific">Aurantiacibacter zhengii</name>
    <dbReference type="NCBI Taxonomy" id="2307003"/>
    <lineage>
        <taxon>Bacteria</taxon>
        <taxon>Pseudomonadati</taxon>
        <taxon>Pseudomonadota</taxon>
        <taxon>Alphaproteobacteria</taxon>
        <taxon>Sphingomonadales</taxon>
        <taxon>Erythrobacteraceae</taxon>
        <taxon>Aurantiacibacter</taxon>
    </lineage>
</organism>
<evidence type="ECO:0000256" key="6">
    <source>
        <dbReference type="PIRSR" id="PIRSR606710-2"/>
    </source>
</evidence>
<evidence type="ECO:0000256" key="8">
    <source>
        <dbReference type="SAM" id="SignalP"/>
    </source>
</evidence>
<evidence type="ECO:0000313" key="10">
    <source>
        <dbReference type="Proteomes" id="UP000286576"/>
    </source>
</evidence>
<dbReference type="Gene3D" id="2.115.10.20">
    <property type="entry name" value="Glycosyl hydrolase domain, family 43"/>
    <property type="match status" value="1"/>
</dbReference>
<protein>
    <submittedName>
        <fullName evidence="9">Alpha-N-arabinofuranosidase</fullName>
    </submittedName>
</protein>
<comment type="similarity">
    <text evidence="1 7">Belongs to the glycosyl hydrolase 43 family.</text>
</comment>
<accession>A0A418NUV8</accession>
<dbReference type="OrthoDB" id="9760116at2"/>
<dbReference type="GO" id="GO:0045493">
    <property type="term" value="P:xylan catabolic process"/>
    <property type="evidence" value="ECO:0007669"/>
    <property type="project" value="UniProtKB-KW"/>
</dbReference>
<name>A0A418NUV8_9SPHN</name>
<dbReference type="AlphaFoldDB" id="A0A418NUV8"/>
<dbReference type="PANTHER" id="PTHR43772:SF2">
    <property type="entry name" value="PUTATIVE (AFU_ORTHOLOGUE AFUA_2G04480)-RELATED"/>
    <property type="match status" value="1"/>
</dbReference>
<evidence type="ECO:0000256" key="7">
    <source>
        <dbReference type="RuleBase" id="RU361187"/>
    </source>
</evidence>
<feature type="chain" id="PRO_5019046803" evidence="8">
    <location>
        <begin position="30"/>
        <end position="371"/>
    </location>
</feature>
<dbReference type="CDD" id="cd18619">
    <property type="entry name" value="GH43_CoXyl43_like"/>
    <property type="match status" value="1"/>
</dbReference>
<evidence type="ECO:0000256" key="5">
    <source>
        <dbReference type="ARBA" id="ARBA00023295"/>
    </source>
</evidence>
<dbReference type="Pfam" id="PF04616">
    <property type="entry name" value="Glyco_hydro_43"/>
    <property type="match status" value="1"/>
</dbReference>
<dbReference type="InterPro" id="IPR023296">
    <property type="entry name" value="Glyco_hydro_beta-prop_sf"/>
</dbReference>
<keyword evidence="5 7" id="KW-0326">Glycosidase</keyword>
<keyword evidence="8" id="KW-0732">Signal</keyword>